<reference evidence="1 2" key="1">
    <citation type="submission" date="2015-07" db="EMBL/GenBank/DDBJ databases">
        <title>Comparative genomics of the Sigatoka disease complex on banana suggests a link between parallel evolutionary changes in Pseudocercospora fijiensis and Pseudocercospora eumusae and increased virulence on the banana host.</title>
        <authorList>
            <person name="Chang T.-C."/>
            <person name="Salvucci A."/>
            <person name="Crous P.W."/>
            <person name="Stergiopoulos I."/>
        </authorList>
    </citation>
    <scope>NUCLEOTIDE SEQUENCE [LARGE SCALE GENOMIC DNA]</scope>
    <source>
        <strain evidence="1 2">CBS 114824</strain>
    </source>
</reference>
<dbReference type="Proteomes" id="UP000070133">
    <property type="component" value="Unassembled WGS sequence"/>
</dbReference>
<dbReference type="EMBL" id="LFZN01000302">
    <property type="protein sequence ID" value="KXS94291.1"/>
    <property type="molecule type" value="Genomic_DNA"/>
</dbReference>
<sequence>MNDLNPTKNGVVIFWDLDYDGVVVSNALCLHYEVPLCHTYTRGFDLWMFDYGWFENHGDGGWINWDVEGNFVRSGSSSKHVDFCARDGSARLPTNAEGGFPGPAKAIYCLIDIEDSSGYKVVSGFALYNDIA</sequence>
<gene>
    <name evidence="1" type="ORF">AC578_6790</name>
</gene>
<organism evidence="1 2">
    <name type="scientific">Pseudocercospora eumusae</name>
    <dbReference type="NCBI Taxonomy" id="321146"/>
    <lineage>
        <taxon>Eukaryota</taxon>
        <taxon>Fungi</taxon>
        <taxon>Dikarya</taxon>
        <taxon>Ascomycota</taxon>
        <taxon>Pezizomycotina</taxon>
        <taxon>Dothideomycetes</taxon>
        <taxon>Dothideomycetidae</taxon>
        <taxon>Mycosphaerellales</taxon>
        <taxon>Mycosphaerellaceae</taxon>
        <taxon>Pseudocercospora</taxon>
    </lineage>
</organism>
<evidence type="ECO:0000313" key="2">
    <source>
        <dbReference type="Proteomes" id="UP000070133"/>
    </source>
</evidence>
<comment type="caution">
    <text evidence="1">The sequence shown here is derived from an EMBL/GenBank/DDBJ whole genome shotgun (WGS) entry which is preliminary data.</text>
</comment>
<keyword evidence="2" id="KW-1185">Reference proteome</keyword>
<evidence type="ECO:0000313" key="1">
    <source>
        <dbReference type="EMBL" id="KXS94291.1"/>
    </source>
</evidence>
<name>A0A139GVT6_9PEZI</name>
<dbReference type="OrthoDB" id="3685327at2759"/>
<accession>A0A139GVT6</accession>
<proteinExistence type="predicted"/>
<dbReference type="AlphaFoldDB" id="A0A139GVT6"/>
<protein>
    <submittedName>
        <fullName evidence="1">Uncharacterized protein</fullName>
    </submittedName>
</protein>